<comment type="caution">
    <text evidence="3">The sequence shown here is derived from an EMBL/GenBank/DDBJ whole genome shotgun (WGS) entry which is preliminary data.</text>
</comment>
<proteinExistence type="predicted"/>
<evidence type="ECO:0000313" key="3">
    <source>
        <dbReference type="EMBL" id="PZQ09945.1"/>
    </source>
</evidence>
<feature type="compositionally biased region" description="Basic and acidic residues" evidence="1">
    <location>
        <begin position="221"/>
        <end position="231"/>
    </location>
</feature>
<feature type="compositionally biased region" description="Basic and acidic residues" evidence="1">
    <location>
        <begin position="194"/>
        <end position="203"/>
    </location>
</feature>
<organism evidence="3 4">
    <name type="scientific">Rhodanobacter denitrificans</name>
    <dbReference type="NCBI Taxonomy" id="666685"/>
    <lineage>
        <taxon>Bacteria</taxon>
        <taxon>Pseudomonadati</taxon>
        <taxon>Pseudomonadota</taxon>
        <taxon>Gammaproteobacteria</taxon>
        <taxon>Lysobacterales</taxon>
        <taxon>Rhodanobacteraceae</taxon>
        <taxon>Rhodanobacter</taxon>
    </lineage>
</organism>
<dbReference type="Proteomes" id="UP000249046">
    <property type="component" value="Unassembled WGS sequence"/>
</dbReference>
<feature type="region of interest" description="Disordered" evidence="1">
    <location>
        <begin position="194"/>
        <end position="231"/>
    </location>
</feature>
<feature type="chain" id="PRO_5015871047" evidence="2">
    <location>
        <begin position="19"/>
        <end position="231"/>
    </location>
</feature>
<evidence type="ECO:0000256" key="1">
    <source>
        <dbReference type="SAM" id="MobiDB-lite"/>
    </source>
</evidence>
<evidence type="ECO:0000313" key="4">
    <source>
        <dbReference type="Proteomes" id="UP000249046"/>
    </source>
</evidence>
<feature type="signal peptide" evidence="2">
    <location>
        <begin position="1"/>
        <end position="18"/>
    </location>
</feature>
<gene>
    <name evidence="3" type="ORF">DI564_16555</name>
</gene>
<dbReference type="EMBL" id="QFPO01000023">
    <property type="protein sequence ID" value="PZQ09945.1"/>
    <property type="molecule type" value="Genomic_DNA"/>
</dbReference>
<dbReference type="Gene3D" id="2.60.120.260">
    <property type="entry name" value="Galactose-binding domain-like"/>
    <property type="match status" value="1"/>
</dbReference>
<evidence type="ECO:0000256" key="2">
    <source>
        <dbReference type="SAM" id="SignalP"/>
    </source>
</evidence>
<reference evidence="3 4" key="1">
    <citation type="submission" date="2017-08" db="EMBL/GenBank/DDBJ databases">
        <title>Infants hospitalized years apart are colonized by the same room-sourced microbial strains.</title>
        <authorList>
            <person name="Brooks B."/>
            <person name="Olm M.R."/>
            <person name="Firek B.A."/>
            <person name="Baker R."/>
            <person name="Thomas B.C."/>
            <person name="Morowitz M.J."/>
            <person name="Banfield J.F."/>
        </authorList>
    </citation>
    <scope>NUCLEOTIDE SEQUENCE [LARGE SCALE GENOMIC DNA]</scope>
    <source>
        <strain evidence="3">S2_005_003_R2_42</strain>
    </source>
</reference>
<keyword evidence="2" id="KW-0732">Signal</keyword>
<sequence>MKPIALTALLIASSAACAQKDGKDGDAPQAPVKITEITLANPDFEEAMTGVEIPGWTSMQHGGEPAYEIVTDKRRPSSGKQAARITRTKEEYYGLIRQRLPAPQPGLIVELSADLRTDEVGPRGWRTFIHFEDGGYVIGEVESEPMTGTQKKWQRVTIRGPVPAHTRSISIGVELLDGGTGWIDDVHLRVIDDGSAKPVENKPHLLGLPRVAPKPKPSETPADKPADQKKP</sequence>
<dbReference type="AlphaFoldDB" id="A0A2W5K4D9"/>
<name>A0A2W5K4D9_9GAMM</name>
<protein>
    <submittedName>
        <fullName evidence="3">Uncharacterized protein</fullName>
    </submittedName>
</protein>
<dbReference type="PROSITE" id="PS51257">
    <property type="entry name" value="PROKAR_LIPOPROTEIN"/>
    <property type="match status" value="1"/>
</dbReference>
<accession>A0A2W5K4D9</accession>